<dbReference type="CDD" id="cd06261">
    <property type="entry name" value="TM_PBP2"/>
    <property type="match status" value="1"/>
</dbReference>
<dbReference type="Pfam" id="PF00528">
    <property type="entry name" value="BPD_transp_1"/>
    <property type="match status" value="1"/>
</dbReference>
<dbReference type="GO" id="GO:0005886">
    <property type="term" value="C:plasma membrane"/>
    <property type="evidence" value="ECO:0007669"/>
    <property type="project" value="UniProtKB-SubCell"/>
</dbReference>
<evidence type="ECO:0000256" key="2">
    <source>
        <dbReference type="ARBA" id="ARBA00022448"/>
    </source>
</evidence>
<dbReference type="Proteomes" id="UP000241247">
    <property type="component" value="Unassembled WGS sequence"/>
</dbReference>
<keyword evidence="2 7" id="KW-0813">Transport</keyword>
<proteinExistence type="inferred from homology"/>
<dbReference type="AlphaFoldDB" id="A0A2T5AZN1"/>
<comment type="subcellular location">
    <subcellularLocation>
        <location evidence="1 7">Cell membrane</location>
        <topology evidence="1 7">Multi-pass membrane protein</topology>
    </subcellularLocation>
</comment>
<feature type="compositionally biased region" description="Polar residues" evidence="8">
    <location>
        <begin position="35"/>
        <end position="45"/>
    </location>
</feature>
<feature type="transmembrane region" description="Helical" evidence="7">
    <location>
        <begin position="161"/>
        <end position="181"/>
    </location>
</feature>
<evidence type="ECO:0000256" key="7">
    <source>
        <dbReference type="RuleBase" id="RU363032"/>
    </source>
</evidence>
<dbReference type="SUPFAM" id="SSF161098">
    <property type="entry name" value="MetI-like"/>
    <property type="match status" value="1"/>
</dbReference>
<dbReference type="PANTHER" id="PTHR43163">
    <property type="entry name" value="DIPEPTIDE TRANSPORT SYSTEM PERMEASE PROTEIN DPPB-RELATED"/>
    <property type="match status" value="1"/>
</dbReference>
<evidence type="ECO:0000256" key="1">
    <source>
        <dbReference type="ARBA" id="ARBA00004651"/>
    </source>
</evidence>
<keyword evidence="11" id="KW-1185">Reference proteome</keyword>
<feature type="domain" description="ABC transmembrane type-1" evidence="9">
    <location>
        <begin position="157"/>
        <end position="362"/>
    </location>
</feature>
<organism evidence="10 11">
    <name type="scientific">Mycoplana dimorpha</name>
    <dbReference type="NCBI Taxonomy" id="28320"/>
    <lineage>
        <taxon>Bacteria</taxon>
        <taxon>Pseudomonadati</taxon>
        <taxon>Pseudomonadota</taxon>
        <taxon>Alphaproteobacteria</taxon>
        <taxon>Hyphomicrobiales</taxon>
        <taxon>Rhizobiaceae</taxon>
        <taxon>Mycoplana</taxon>
    </lineage>
</organism>
<feature type="transmembrane region" description="Helical" evidence="7">
    <location>
        <begin position="301"/>
        <end position="323"/>
    </location>
</feature>
<feature type="transmembrane region" description="Helical" evidence="7">
    <location>
        <begin position="63"/>
        <end position="86"/>
    </location>
</feature>
<keyword evidence="6 7" id="KW-0472">Membrane</keyword>
<reference evidence="10 11" key="1">
    <citation type="submission" date="2018-04" db="EMBL/GenBank/DDBJ databases">
        <title>Genomic Encyclopedia of Type Strains, Phase IV (KMG-IV): sequencing the most valuable type-strain genomes for metagenomic binning, comparative biology and taxonomic classification.</title>
        <authorList>
            <person name="Goeker M."/>
        </authorList>
    </citation>
    <scope>NUCLEOTIDE SEQUENCE [LARGE SCALE GENOMIC DNA]</scope>
    <source>
        <strain evidence="10 11">DSM 7138</strain>
    </source>
</reference>
<dbReference type="PANTHER" id="PTHR43163:SF6">
    <property type="entry name" value="DIPEPTIDE TRANSPORT SYSTEM PERMEASE PROTEIN DPPB-RELATED"/>
    <property type="match status" value="1"/>
</dbReference>
<keyword evidence="4 7" id="KW-0812">Transmembrane</keyword>
<protein>
    <submittedName>
        <fullName evidence="10">Peptide/nickel transport system permease protein</fullName>
    </submittedName>
</protein>
<gene>
    <name evidence="10" type="ORF">C7449_108174</name>
</gene>
<evidence type="ECO:0000256" key="3">
    <source>
        <dbReference type="ARBA" id="ARBA00022475"/>
    </source>
</evidence>
<comment type="caution">
    <text evidence="10">The sequence shown here is derived from an EMBL/GenBank/DDBJ whole genome shotgun (WGS) entry which is preliminary data.</text>
</comment>
<dbReference type="EMBL" id="PZZZ01000008">
    <property type="protein sequence ID" value="PTM92125.1"/>
    <property type="molecule type" value="Genomic_DNA"/>
</dbReference>
<name>A0A2T5AZN1_MYCDI</name>
<feature type="transmembrane region" description="Helical" evidence="7">
    <location>
        <begin position="343"/>
        <end position="369"/>
    </location>
</feature>
<evidence type="ECO:0000256" key="8">
    <source>
        <dbReference type="SAM" id="MobiDB-lite"/>
    </source>
</evidence>
<feature type="region of interest" description="Disordered" evidence="8">
    <location>
        <begin position="1"/>
        <end position="53"/>
    </location>
</feature>
<evidence type="ECO:0000313" key="11">
    <source>
        <dbReference type="Proteomes" id="UP000241247"/>
    </source>
</evidence>
<evidence type="ECO:0000313" key="10">
    <source>
        <dbReference type="EMBL" id="PTM92125.1"/>
    </source>
</evidence>
<evidence type="ECO:0000256" key="4">
    <source>
        <dbReference type="ARBA" id="ARBA00022692"/>
    </source>
</evidence>
<keyword evidence="3" id="KW-1003">Cell membrane</keyword>
<dbReference type="InterPro" id="IPR035906">
    <property type="entry name" value="MetI-like_sf"/>
</dbReference>
<comment type="similarity">
    <text evidence="7">Belongs to the binding-protein-dependent transport system permease family.</text>
</comment>
<evidence type="ECO:0000259" key="9">
    <source>
        <dbReference type="PROSITE" id="PS50928"/>
    </source>
</evidence>
<dbReference type="InterPro" id="IPR045621">
    <property type="entry name" value="BPD_transp_1_N"/>
</dbReference>
<dbReference type="GO" id="GO:0055085">
    <property type="term" value="P:transmembrane transport"/>
    <property type="evidence" value="ECO:0007669"/>
    <property type="project" value="InterPro"/>
</dbReference>
<dbReference type="Gene3D" id="1.10.3720.10">
    <property type="entry name" value="MetI-like"/>
    <property type="match status" value="1"/>
</dbReference>
<dbReference type="Pfam" id="PF19300">
    <property type="entry name" value="BPD_transp_1_N"/>
    <property type="match status" value="1"/>
</dbReference>
<keyword evidence="5 7" id="KW-1133">Transmembrane helix</keyword>
<accession>A0A2T5AZN1</accession>
<feature type="transmembrane region" description="Helical" evidence="7">
    <location>
        <begin position="193"/>
        <end position="219"/>
    </location>
</feature>
<sequence>MTAGGQTTPGPDLATAAAAGESPQSDGVAGPDSPTGKTTLHTSIPNDRGTLSPWGRFNRRSPLAALILQRLALSIALLFAVSLLIFGGVEALPGDFATTYLGQSATPQAVANIRKDLGLDQPATTRYVHWLGGALQGDFGTSWASRQSVSEQIGKRLGNSLFLAFFAAIISIPLAVILGMLAVQFRDRMPDKIINVISLAAISLPEFFVGYLLILFFAVQMGVATFPATVYDTMTLGERLSAIALPTATLVLVVLAHMMRMTRAAILNVMSSAYVETAELKGLSGLTIIARHAAPNAVAPVINVIALNLAYLVVGVVVVEVVFVYPGMGQYMVDAVTVRDMPVVQACGLIFAAFYIFLNMMADILAIIANPRLRHPR</sequence>
<dbReference type="PROSITE" id="PS50928">
    <property type="entry name" value="ABC_TM1"/>
    <property type="match status" value="1"/>
</dbReference>
<evidence type="ECO:0000256" key="6">
    <source>
        <dbReference type="ARBA" id="ARBA00023136"/>
    </source>
</evidence>
<feature type="transmembrane region" description="Helical" evidence="7">
    <location>
        <begin position="239"/>
        <end position="258"/>
    </location>
</feature>
<evidence type="ECO:0000256" key="5">
    <source>
        <dbReference type="ARBA" id="ARBA00022989"/>
    </source>
</evidence>
<dbReference type="InterPro" id="IPR000515">
    <property type="entry name" value="MetI-like"/>
</dbReference>